<dbReference type="Gene3D" id="3.10.180.10">
    <property type="entry name" value="2,3-Dihydroxybiphenyl 1,2-Dioxygenase, domain 1"/>
    <property type="match status" value="1"/>
</dbReference>
<protein>
    <submittedName>
        <fullName evidence="1">Uncharacterized protein</fullName>
    </submittedName>
</protein>
<name>A0A069APM6_CLODI</name>
<dbReference type="InterPro" id="IPR029068">
    <property type="entry name" value="Glyas_Bleomycin-R_OHBP_Dase"/>
</dbReference>
<organism evidence="1">
    <name type="scientific">Clostridioides difficile</name>
    <name type="common">Peptoclostridium difficile</name>
    <dbReference type="NCBI Taxonomy" id="1496"/>
    <lineage>
        <taxon>Bacteria</taxon>
        <taxon>Bacillati</taxon>
        <taxon>Bacillota</taxon>
        <taxon>Clostridia</taxon>
        <taxon>Peptostreptococcales</taxon>
        <taxon>Peptostreptococcaceae</taxon>
        <taxon>Clostridioides</taxon>
    </lineage>
</organism>
<proteinExistence type="predicted"/>
<evidence type="ECO:0000313" key="1">
    <source>
        <dbReference type="EMBL" id="CDS97387.1"/>
    </source>
</evidence>
<sequence>MEKLCHLCVDVFLDSGLSIDEVAKRMDVTVEYIESVLE</sequence>
<dbReference type="EMBL" id="LK932861">
    <property type="protein sequence ID" value="CDS97387.1"/>
    <property type="molecule type" value="Genomic_DNA"/>
</dbReference>
<accession>A0A069APM6</accession>
<reference evidence="1" key="1">
    <citation type="submission" date="2014-07" db="EMBL/GenBank/DDBJ databases">
        <authorList>
            <person name="Monot Marc"/>
        </authorList>
    </citation>
    <scope>NUCLEOTIDE SEQUENCE</scope>
    <source>
        <strain evidence="1">7032989</strain>
    </source>
</reference>
<dbReference type="AlphaFoldDB" id="A0A069APM6"/>
<gene>
    <name evidence="1" type="ORF">BN1095_210052</name>
</gene>